<evidence type="ECO:0000313" key="3">
    <source>
        <dbReference type="Proteomes" id="UP000008177"/>
    </source>
</evidence>
<protein>
    <submittedName>
        <fullName evidence="2">Uncharacterized protein</fullName>
    </submittedName>
</protein>
<dbReference type="InParanoid" id="G2YGW0"/>
<reference evidence="3" key="1">
    <citation type="journal article" date="2011" name="PLoS Genet.">
        <title>Genomic analysis of the necrotrophic fungal pathogens Sclerotinia sclerotiorum and Botrytis cinerea.</title>
        <authorList>
            <person name="Amselem J."/>
            <person name="Cuomo C.A."/>
            <person name="van Kan J.A."/>
            <person name="Viaud M."/>
            <person name="Benito E.P."/>
            <person name="Couloux A."/>
            <person name="Coutinho P.M."/>
            <person name="de Vries R.P."/>
            <person name="Dyer P.S."/>
            <person name="Fillinger S."/>
            <person name="Fournier E."/>
            <person name="Gout L."/>
            <person name="Hahn M."/>
            <person name="Kohn L."/>
            <person name="Lapalu N."/>
            <person name="Plummer K.M."/>
            <person name="Pradier J.M."/>
            <person name="Quevillon E."/>
            <person name="Sharon A."/>
            <person name="Simon A."/>
            <person name="ten Have A."/>
            <person name="Tudzynski B."/>
            <person name="Tudzynski P."/>
            <person name="Wincker P."/>
            <person name="Andrew M."/>
            <person name="Anthouard V."/>
            <person name="Beever R.E."/>
            <person name="Beffa R."/>
            <person name="Benoit I."/>
            <person name="Bouzid O."/>
            <person name="Brault B."/>
            <person name="Chen Z."/>
            <person name="Choquer M."/>
            <person name="Collemare J."/>
            <person name="Cotton P."/>
            <person name="Danchin E.G."/>
            <person name="Da Silva C."/>
            <person name="Gautier A."/>
            <person name="Giraud C."/>
            <person name="Giraud T."/>
            <person name="Gonzalez C."/>
            <person name="Grossetete S."/>
            <person name="Guldener U."/>
            <person name="Henrissat B."/>
            <person name="Howlett B.J."/>
            <person name="Kodira C."/>
            <person name="Kretschmer M."/>
            <person name="Lappartient A."/>
            <person name="Leroch M."/>
            <person name="Levis C."/>
            <person name="Mauceli E."/>
            <person name="Neuveglise C."/>
            <person name="Oeser B."/>
            <person name="Pearson M."/>
            <person name="Poulain J."/>
            <person name="Poussereau N."/>
            <person name="Quesneville H."/>
            <person name="Rascle C."/>
            <person name="Schumacher J."/>
            <person name="Segurens B."/>
            <person name="Sexton A."/>
            <person name="Silva E."/>
            <person name="Sirven C."/>
            <person name="Soanes D.M."/>
            <person name="Talbot N.J."/>
            <person name="Templeton M."/>
            <person name="Yandava C."/>
            <person name="Yarden O."/>
            <person name="Zeng Q."/>
            <person name="Rollins J.A."/>
            <person name="Lebrun M.H."/>
            <person name="Dickman M."/>
        </authorList>
    </citation>
    <scope>NUCLEOTIDE SEQUENCE [LARGE SCALE GENOMIC DNA]</scope>
    <source>
        <strain evidence="3">T4</strain>
    </source>
</reference>
<evidence type="ECO:0000313" key="2">
    <source>
        <dbReference type="EMBL" id="CCD50994.1"/>
    </source>
</evidence>
<organism evidence="2 3">
    <name type="scientific">Botryotinia fuckeliana (strain T4)</name>
    <name type="common">Noble rot fungus</name>
    <name type="synonym">Botrytis cinerea</name>
    <dbReference type="NCBI Taxonomy" id="999810"/>
    <lineage>
        <taxon>Eukaryota</taxon>
        <taxon>Fungi</taxon>
        <taxon>Dikarya</taxon>
        <taxon>Ascomycota</taxon>
        <taxon>Pezizomycotina</taxon>
        <taxon>Leotiomycetes</taxon>
        <taxon>Helotiales</taxon>
        <taxon>Sclerotiniaceae</taxon>
        <taxon>Botrytis</taxon>
    </lineage>
</organism>
<evidence type="ECO:0000256" key="1">
    <source>
        <dbReference type="SAM" id="MobiDB-lite"/>
    </source>
</evidence>
<feature type="region of interest" description="Disordered" evidence="1">
    <location>
        <begin position="1"/>
        <end position="36"/>
    </location>
</feature>
<accession>G2YGW0</accession>
<gene>
    <name evidence="2" type="ORF">BofuT4_uP022620.1</name>
</gene>
<proteinExistence type="predicted"/>
<dbReference type="Proteomes" id="UP000008177">
    <property type="component" value="Unplaced contigs"/>
</dbReference>
<feature type="compositionally biased region" description="Basic and acidic residues" evidence="1">
    <location>
        <begin position="23"/>
        <end position="36"/>
    </location>
</feature>
<name>G2YGW0_BOTF4</name>
<dbReference type="EMBL" id="FQ790332">
    <property type="protein sequence ID" value="CCD50994.1"/>
    <property type="molecule type" value="Genomic_DNA"/>
</dbReference>
<dbReference type="AlphaFoldDB" id="G2YGW0"/>
<dbReference type="HOGENOM" id="CLU_3359578_0_0_1"/>
<sequence length="36" mass="3796">MNAGDSAAEELSKNQSLVGAKSSRREEKTDASSEVI</sequence>